<feature type="domain" description="Helix-turn-helix type 11" evidence="1">
    <location>
        <begin position="5"/>
        <end position="59"/>
    </location>
</feature>
<reference evidence="2 3" key="1">
    <citation type="submission" date="2019-07" db="EMBL/GenBank/DDBJ databases">
        <authorList>
            <person name="Hibberd C M."/>
            <person name="Gehrig L. J."/>
            <person name="Chang H.-W."/>
            <person name="Venkatesh S."/>
        </authorList>
    </citation>
    <scope>NUCLEOTIDE SEQUENCE [LARGE SCALE GENOMIC DNA]</scope>
    <source>
        <strain evidence="2">Streptococcus_constellatus_SS_Bg39</strain>
    </source>
</reference>
<evidence type="ECO:0000313" key="2">
    <source>
        <dbReference type="EMBL" id="VUX09162.1"/>
    </source>
</evidence>
<dbReference type="OrthoDB" id="3710983at2"/>
<proteinExistence type="predicted"/>
<dbReference type="EMBL" id="CABHMZ010000027">
    <property type="protein sequence ID" value="VUX09162.1"/>
    <property type="molecule type" value="Genomic_DNA"/>
</dbReference>
<dbReference type="AlphaFoldDB" id="A0A564TPJ2"/>
<dbReference type="InterPro" id="IPR050661">
    <property type="entry name" value="BglG_antiterminators"/>
</dbReference>
<sequence length="291" mass="33806">MKNKEKQLLNILLTSNSEVTSKYLGQELKVSSRSVKNYIKSINETYGQSIILSSNKGYKLNQRNSAILLLDQESGEIPDTYQERADYILKLLISSSNLSADLFDVAEDLYISFSTLKNTIFQMWRDFKQFNVFLDIKDNILFLNGDETNKRKLITSVISKETKNKVFDIKSIQEYFIHVNTDKLMNILTNTFKQNGYYPNIFTFKNLLTHLSLIIERNFTGNSLSETTIIETSSPQKIDKLTNICIEKIENEFQINFNKYELDEIYLLFKLNLNMNNGDLDIETLVDNEIL</sequence>
<evidence type="ECO:0000313" key="3">
    <source>
        <dbReference type="Proteomes" id="UP000385544"/>
    </source>
</evidence>
<dbReference type="Proteomes" id="UP000385544">
    <property type="component" value="Unassembled WGS sequence"/>
</dbReference>
<dbReference type="InterPro" id="IPR036388">
    <property type="entry name" value="WH-like_DNA-bd_sf"/>
</dbReference>
<dbReference type="Pfam" id="PF08279">
    <property type="entry name" value="HTH_11"/>
    <property type="match status" value="1"/>
</dbReference>
<accession>A0A564TPJ2</accession>
<dbReference type="PANTHER" id="PTHR30185">
    <property type="entry name" value="CRYPTIC BETA-GLUCOSIDE BGL OPERON ANTITERMINATOR"/>
    <property type="match status" value="1"/>
</dbReference>
<name>A0A564TPJ2_STRCV</name>
<gene>
    <name evidence="2" type="primary">licR_4</name>
    <name evidence="2" type="ORF">SCSS39_01817</name>
</gene>
<dbReference type="RefSeq" id="WP_144210587.1">
    <property type="nucleotide sequence ID" value="NZ_CABHMZ010000027.1"/>
</dbReference>
<protein>
    <submittedName>
        <fullName evidence="2">Putative licABCH operon regulator</fullName>
    </submittedName>
</protein>
<evidence type="ECO:0000259" key="1">
    <source>
        <dbReference type="Pfam" id="PF08279"/>
    </source>
</evidence>
<organism evidence="2 3">
    <name type="scientific">Streptococcus constellatus</name>
    <dbReference type="NCBI Taxonomy" id="76860"/>
    <lineage>
        <taxon>Bacteria</taxon>
        <taxon>Bacillati</taxon>
        <taxon>Bacillota</taxon>
        <taxon>Bacilli</taxon>
        <taxon>Lactobacillales</taxon>
        <taxon>Streptococcaceae</taxon>
        <taxon>Streptococcus</taxon>
        <taxon>Streptococcus anginosus group</taxon>
    </lineage>
</organism>
<dbReference type="Gene3D" id="1.10.10.10">
    <property type="entry name" value="Winged helix-like DNA-binding domain superfamily/Winged helix DNA-binding domain"/>
    <property type="match status" value="1"/>
</dbReference>
<dbReference type="PANTHER" id="PTHR30185:SF12">
    <property type="entry name" value="TRANSCRIPTIONAL REGULATOR MANR"/>
    <property type="match status" value="1"/>
</dbReference>
<dbReference type="InterPro" id="IPR013196">
    <property type="entry name" value="HTH_11"/>
</dbReference>